<protein>
    <submittedName>
        <fullName evidence="3">MerR family transcriptional regulator</fullName>
    </submittedName>
</protein>
<dbReference type="RefSeq" id="WP_270676626.1">
    <property type="nucleotide sequence ID" value="NZ_JAQFWP010000008.1"/>
</dbReference>
<dbReference type="Pfam" id="PF13411">
    <property type="entry name" value="MerR_1"/>
    <property type="match status" value="1"/>
</dbReference>
<keyword evidence="1" id="KW-0238">DNA-binding</keyword>
<dbReference type="InterPro" id="IPR047057">
    <property type="entry name" value="MerR_fam"/>
</dbReference>
<name>A0ABT4THP0_9ACTN</name>
<organism evidence="3 4">
    <name type="scientific">Nocardiopsis suaedae</name>
    <dbReference type="NCBI Taxonomy" id="3018444"/>
    <lineage>
        <taxon>Bacteria</taxon>
        <taxon>Bacillati</taxon>
        <taxon>Actinomycetota</taxon>
        <taxon>Actinomycetes</taxon>
        <taxon>Streptosporangiales</taxon>
        <taxon>Nocardiopsidaceae</taxon>
        <taxon>Nocardiopsis</taxon>
    </lineage>
</organism>
<dbReference type="PROSITE" id="PS50937">
    <property type="entry name" value="HTH_MERR_2"/>
    <property type="match status" value="1"/>
</dbReference>
<dbReference type="EMBL" id="JAQFWP010000008">
    <property type="protein sequence ID" value="MDA2804106.1"/>
    <property type="molecule type" value="Genomic_DNA"/>
</dbReference>
<dbReference type="Gene3D" id="1.10.1660.10">
    <property type="match status" value="1"/>
</dbReference>
<dbReference type="CDD" id="cd00592">
    <property type="entry name" value="HTH_MerR-like"/>
    <property type="match status" value="1"/>
</dbReference>
<dbReference type="SUPFAM" id="SSF46955">
    <property type="entry name" value="Putative DNA-binding domain"/>
    <property type="match status" value="1"/>
</dbReference>
<dbReference type="PANTHER" id="PTHR30204">
    <property type="entry name" value="REDOX-CYCLING DRUG-SENSING TRANSCRIPTIONAL ACTIVATOR SOXR"/>
    <property type="match status" value="1"/>
</dbReference>
<evidence type="ECO:0000313" key="4">
    <source>
        <dbReference type="Proteomes" id="UP001165685"/>
    </source>
</evidence>
<evidence type="ECO:0000259" key="2">
    <source>
        <dbReference type="PROSITE" id="PS50937"/>
    </source>
</evidence>
<dbReference type="Proteomes" id="UP001165685">
    <property type="component" value="Unassembled WGS sequence"/>
</dbReference>
<sequence length="138" mass="14880">MKASEGGRALPIGDAAARFGLRPHVLRHWEDEGLLAPGRDAAGRRVYGGEDLVRIAMILRGKEAGLGLDRMRAVLGAHGGGERQRVLAEGLSELRERIAVLNRAAELLEGALACEHDDVVTCPRFRRVIAESAEGVRP</sequence>
<keyword evidence="4" id="KW-1185">Reference proteome</keyword>
<reference evidence="3" key="1">
    <citation type="submission" date="2023-01" db="EMBL/GenBank/DDBJ databases">
        <title>Draft genome sequence of Nocardiopsis sp. LSu2-4 isolated from halophytes.</title>
        <authorList>
            <person name="Duangmal K."/>
            <person name="Chantavorakit T."/>
        </authorList>
    </citation>
    <scope>NUCLEOTIDE SEQUENCE</scope>
    <source>
        <strain evidence="3">LSu2-4</strain>
    </source>
</reference>
<accession>A0ABT4THP0</accession>
<feature type="domain" description="HTH merR-type" evidence="2">
    <location>
        <begin position="9"/>
        <end position="77"/>
    </location>
</feature>
<dbReference type="InterPro" id="IPR000551">
    <property type="entry name" value="MerR-type_HTH_dom"/>
</dbReference>
<dbReference type="PANTHER" id="PTHR30204:SF93">
    <property type="entry name" value="HTH MERR-TYPE DOMAIN-CONTAINING PROTEIN"/>
    <property type="match status" value="1"/>
</dbReference>
<gene>
    <name evidence="3" type="ORF">O4U47_06250</name>
</gene>
<evidence type="ECO:0000313" key="3">
    <source>
        <dbReference type="EMBL" id="MDA2804106.1"/>
    </source>
</evidence>
<dbReference type="InterPro" id="IPR009061">
    <property type="entry name" value="DNA-bd_dom_put_sf"/>
</dbReference>
<dbReference type="SMART" id="SM00422">
    <property type="entry name" value="HTH_MERR"/>
    <property type="match status" value="1"/>
</dbReference>
<evidence type="ECO:0000256" key="1">
    <source>
        <dbReference type="ARBA" id="ARBA00023125"/>
    </source>
</evidence>
<proteinExistence type="predicted"/>
<comment type="caution">
    <text evidence="3">The sequence shown here is derived from an EMBL/GenBank/DDBJ whole genome shotgun (WGS) entry which is preliminary data.</text>
</comment>